<reference evidence="6 7" key="1">
    <citation type="submission" date="2020-04" db="EMBL/GenBank/DDBJ databases">
        <authorList>
            <person name="Alioto T."/>
            <person name="Alioto T."/>
            <person name="Gomez Garrido J."/>
        </authorList>
    </citation>
    <scope>NUCLEOTIDE SEQUENCE [LARGE SCALE GENOMIC DNA]</scope>
</reference>
<evidence type="ECO:0000256" key="5">
    <source>
        <dbReference type="SAM" id="Phobius"/>
    </source>
</evidence>
<evidence type="ECO:0000313" key="7">
    <source>
        <dbReference type="Proteomes" id="UP000494165"/>
    </source>
</evidence>
<comment type="similarity">
    <text evidence="2">Belongs to the major royal jelly protein family.</text>
</comment>
<feature type="transmembrane region" description="Helical" evidence="5">
    <location>
        <begin position="403"/>
        <end position="428"/>
    </location>
</feature>
<dbReference type="AlphaFoldDB" id="A0A8S1DBE4"/>
<dbReference type="Pfam" id="PF03022">
    <property type="entry name" value="MRJP"/>
    <property type="match status" value="2"/>
</dbReference>
<evidence type="ECO:0000256" key="3">
    <source>
        <dbReference type="ARBA" id="ARBA00022525"/>
    </source>
</evidence>
<keyword evidence="3" id="KW-0964">Secreted</keyword>
<keyword evidence="7" id="KW-1185">Reference proteome</keyword>
<dbReference type="OrthoDB" id="9977471at2759"/>
<feature type="region of interest" description="Disordered" evidence="4">
    <location>
        <begin position="1053"/>
        <end position="1097"/>
    </location>
</feature>
<dbReference type="PANTHER" id="PTHR10009">
    <property type="entry name" value="PROTEIN YELLOW-RELATED"/>
    <property type="match status" value="1"/>
</dbReference>
<accession>A0A8S1DBE4</accession>
<comment type="subcellular location">
    <subcellularLocation>
        <location evidence="1">Secreted</location>
    </subcellularLocation>
</comment>
<dbReference type="EMBL" id="CADEPI010000198">
    <property type="protein sequence ID" value="CAB3379954.1"/>
    <property type="molecule type" value="Genomic_DNA"/>
</dbReference>
<feature type="transmembrane region" description="Helical" evidence="5">
    <location>
        <begin position="938"/>
        <end position="959"/>
    </location>
</feature>
<proteinExistence type="inferred from homology"/>
<keyword evidence="5" id="KW-0472">Membrane</keyword>
<feature type="transmembrane region" description="Helical" evidence="5">
    <location>
        <begin position="25"/>
        <end position="45"/>
    </location>
</feature>
<evidence type="ECO:0000313" key="6">
    <source>
        <dbReference type="EMBL" id="CAB3379954.1"/>
    </source>
</evidence>
<evidence type="ECO:0008006" key="8">
    <source>
        <dbReference type="Google" id="ProtNLM"/>
    </source>
</evidence>
<comment type="caution">
    <text evidence="6">The sequence shown here is derived from an EMBL/GenBank/DDBJ whole genome shotgun (WGS) entry which is preliminary data.</text>
</comment>
<evidence type="ECO:0000256" key="4">
    <source>
        <dbReference type="SAM" id="MobiDB-lite"/>
    </source>
</evidence>
<sequence length="1097" mass="124934">MSRLCTVHHHLLLFSDSKKGFKPELFPTMTSVYLLALLLCLVASIDASMLTTIMEWDNFDITRPSEESNQDISENIQPNFMAVFGERLFLSLQRLSGISATLAWLPVFNASSRLHPFPSWNLHNYGNCERIQTARGLEVDPFGRLWLLDDGSTTCPATLWIFNLIKNDTIELVYTFPDAVVSHDFGKRLLHDLVVLDSVAYITDVHSKHLVVFSLETKESWSVETQGKKFRAIALSPESNLLFLARHNSRELYSVAQFRAKDRNATLNLVGSWKAEPYRMVIDGENVLFAAFHDRNYISTWNITEQFKERRLYEEFGIFSGQGSLFCFALDSSGTFWTLIDHGENKKPRFRLQKVAERIISGPEAYVSSDLTTNKSPNKDQEFHKPVVEAATCLAEDYHRSRFLNLILICSNVFTFFAMGAVIVWLLLKRKNSKCPDETNKAVERQQVFVLYDEIVKPVPWNPADYGYVTANILPPWLLERPREYEEIGLVKPEPMYRTKPSYVCLNPDTYTPKTRYTSHNMLRGGERESGCMFLSRGEQEDLRLAPVKNRKMRQIRRLCAHLQQKSSKTMSLLFASILLLGICLANAFNFTTVYKWDKFDFIWPTGQIKDEYKPENVVPSFMAVFGERLFLSLGSNTGIPATLVWLPTSGTLTAPPKLAPFPSWRLHKKDNCDSIQMAKGVETDPDGRLWVLDDGGEICPSKIWIFDLSNKDKTERIHQFPDKVISLSYSNRYLRDIVLDKTTDGYLAYITDYFSEHIVVYNRKMDKSWSVQTPGRKWLSLALSPDPDGEARQLYLARADSKELYSVCVSELKNEGVGIVSVKFIGEWTRTPYRMLFDSANILYAAFYDQNYTSKWNISEPFREKRFHEVGRLGAHWQFSFALDTNGNLWMTERNVSGGGNRNKLLKAAVGAKSYQFGTSTVLTSPQTASAVSLTTILIGLLVIFLVLSCAIIAWLTLRMRRIRNSSRQIPMDTRAEIPDVPAYDDVAPETSTPENPDKSLHADAEHFTLTNYDYVSARSTAPHIYDEPSSLIWTIAGNPSEPEYEEVCLKQPENIYDDVAPEPSSAPSGNKNSGRKPAESTQYLEMKPYSTGTRL</sequence>
<feature type="region of interest" description="Disordered" evidence="4">
    <location>
        <begin position="975"/>
        <end position="1003"/>
    </location>
</feature>
<keyword evidence="5" id="KW-1133">Transmembrane helix</keyword>
<gene>
    <name evidence="6" type="ORF">CLODIP_2_CD09094</name>
</gene>
<dbReference type="Proteomes" id="UP000494165">
    <property type="component" value="Unassembled WGS sequence"/>
</dbReference>
<dbReference type="Gene3D" id="2.120.10.30">
    <property type="entry name" value="TolB, C-terminal domain"/>
    <property type="match status" value="2"/>
</dbReference>
<protein>
    <recommendedName>
        <fullName evidence="8">Bee-milk protein</fullName>
    </recommendedName>
</protein>
<evidence type="ECO:0000256" key="2">
    <source>
        <dbReference type="ARBA" id="ARBA00009127"/>
    </source>
</evidence>
<dbReference type="SUPFAM" id="SSF101898">
    <property type="entry name" value="NHL repeat"/>
    <property type="match status" value="2"/>
</dbReference>
<dbReference type="InterPro" id="IPR017996">
    <property type="entry name" value="MRJP/yellow-related"/>
</dbReference>
<evidence type="ECO:0000256" key="1">
    <source>
        <dbReference type="ARBA" id="ARBA00004613"/>
    </source>
</evidence>
<keyword evidence="5" id="KW-0812">Transmembrane</keyword>
<dbReference type="GO" id="GO:0005576">
    <property type="term" value="C:extracellular region"/>
    <property type="evidence" value="ECO:0007669"/>
    <property type="project" value="UniProtKB-SubCell"/>
</dbReference>
<dbReference type="InterPro" id="IPR011042">
    <property type="entry name" value="6-blade_b-propeller_TolB-like"/>
</dbReference>
<name>A0A8S1DBE4_9INSE</name>
<feature type="transmembrane region" description="Helical" evidence="5">
    <location>
        <begin position="573"/>
        <end position="591"/>
    </location>
</feature>
<dbReference type="PANTHER" id="PTHR10009:SF18">
    <property type="entry name" value="PROTEIN YELLOW-LIKE PROTEIN"/>
    <property type="match status" value="1"/>
</dbReference>
<organism evidence="6 7">
    <name type="scientific">Cloeon dipterum</name>
    <dbReference type="NCBI Taxonomy" id="197152"/>
    <lineage>
        <taxon>Eukaryota</taxon>
        <taxon>Metazoa</taxon>
        <taxon>Ecdysozoa</taxon>
        <taxon>Arthropoda</taxon>
        <taxon>Hexapoda</taxon>
        <taxon>Insecta</taxon>
        <taxon>Pterygota</taxon>
        <taxon>Palaeoptera</taxon>
        <taxon>Ephemeroptera</taxon>
        <taxon>Pisciforma</taxon>
        <taxon>Baetidae</taxon>
        <taxon>Cloeon</taxon>
    </lineage>
</organism>